<gene>
    <name evidence="1" type="ordered locus">KNP414_07777</name>
</gene>
<reference evidence="1 2" key="2">
    <citation type="journal article" date="2013" name="Genome Announc.">
        <title>Genome Sequence of Growth-Improving Paenibacillus mucilaginosus Strain KNP414.</title>
        <authorList>
            <person name="Lu J.J."/>
            <person name="Wang J.F."/>
            <person name="Hu X.F."/>
        </authorList>
    </citation>
    <scope>NUCLEOTIDE SEQUENCE [LARGE SCALE GENOMIC DNA]</scope>
    <source>
        <strain evidence="1 2">KNP414</strain>
    </source>
</reference>
<reference evidence="2" key="1">
    <citation type="submission" date="2011-06" db="EMBL/GenBank/DDBJ databases">
        <title>Complete genome sequence of Paenibacillus mucilaginosus KNP414.</title>
        <authorList>
            <person name="Wang J."/>
            <person name="Hu S."/>
            <person name="Hu X."/>
            <person name="Zhang B."/>
            <person name="Dong D."/>
            <person name="Zhang S."/>
            <person name="Zhao K."/>
            <person name="Wu D."/>
        </authorList>
    </citation>
    <scope>NUCLEOTIDE SEQUENCE [LARGE SCALE GENOMIC DNA]</scope>
    <source>
        <strain evidence="2">KNP414</strain>
    </source>
</reference>
<evidence type="ECO:0000313" key="1">
    <source>
        <dbReference type="EMBL" id="AEI46263.1"/>
    </source>
</evidence>
<evidence type="ECO:0000313" key="2">
    <source>
        <dbReference type="Proteomes" id="UP000006620"/>
    </source>
</evidence>
<accession>F8FGW2</accession>
<organism evidence="1 2">
    <name type="scientific">Paenibacillus mucilaginosus (strain KNP414)</name>
    <dbReference type="NCBI Taxonomy" id="1036673"/>
    <lineage>
        <taxon>Bacteria</taxon>
        <taxon>Bacillati</taxon>
        <taxon>Bacillota</taxon>
        <taxon>Bacilli</taxon>
        <taxon>Bacillales</taxon>
        <taxon>Paenibacillaceae</taxon>
        <taxon>Paenibacillus</taxon>
    </lineage>
</organism>
<name>F8FGW2_PAEMK</name>
<dbReference type="PATRIC" id="fig|1036673.3.peg.7250"/>
<dbReference type="Proteomes" id="UP000006620">
    <property type="component" value="Chromosome"/>
</dbReference>
<dbReference type="RefSeq" id="WP_013921410.1">
    <property type="nucleotide sequence ID" value="NC_015690.1"/>
</dbReference>
<dbReference type="KEGG" id="pms:KNP414_07777"/>
<dbReference type="AlphaFoldDB" id="F8FGW2"/>
<protein>
    <submittedName>
        <fullName evidence="1">Uncharacterized protein</fullName>
    </submittedName>
</protein>
<sequence length="87" mass="10036">MALSLQFKAALLKSHENLAYRIAYHLLGTPEEAAEAAMKSLLEVSQDQRFFWIPEELQRRKVKEAVIRHSLHLKKQEACRWPAGAVH</sequence>
<proteinExistence type="predicted"/>
<dbReference type="HOGENOM" id="CLU_2480422_0_0_9"/>
<dbReference type="EMBL" id="CP002869">
    <property type="protein sequence ID" value="AEI46263.1"/>
    <property type="molecule type" value="Genomic_DNA"/>
</dbReference>